<gene>
    <name evidence="5" type="ORF">KLA_10970</name>
</gene>
<dbReference type="InterPro" id="IPR043137">
    <property type="entry name" value="GGT_ssub_C"/>
</dbReference>
<dbReference type="PRINTS" id="PR01210">
    <property type="entry name" value="GGTRANSPTASE"/>
</dbReference>
<keyword evidence="4" id="KW-0865">Zymogen</keyword>
<dbReference type="PANTHER" id="PTHR43199">
    <property type="entry name" value="GLUTATHIONE HYDROLASE"/>
    <property type="match status" value="1"/>
</dbReference>
<evidence type="ECO:0000256" key="3">
    <source>
        <dbReference type="ARBA" id="ARBA00022801"/>
    </source>
</evidence>
<evidence type="ECO:0000256" key="1">
    <source>
        <dbReference type="ARBA" id="ARBA00009381"/>
    </source>
</evidence>
<reference evidence="5 6" key="1">
    <citation type="journal article" date="2014" name="Genome Announc.">
        <title>Draft Genome Sequence of the Carrageenan-Degrading Bacterium Cellulophaga sp. Strain KL-A, Isolated from Decaying Marine Algae.</title>
        <authorList>
            <person name="Shan D."/>
            <person name="Ying J."/>
            <person name="Li X."/>
            <person name="Gao Z."/>
            <person name="Wei G."/>
            <person name="Shao Z."/>
        </authorList>
    </citation>
    <scope>NUCLEOTIDE SEQUENCE [LARGE SCALE GENOMIC DNA]</scope>
    <source>
        <strain evidence="5 6">KL-A</strain>
    </source>
</reference>
<sequence length="543" mass="58922">MKTEKKAIPSNKAMVCGTTGAEALNGGVTILKKGGSAMDAALSTALSQITLAAGSWVSYAGLMNIVYYDSETGKVYNMNASFNTVKNEKDPLSIPGSVSLDLTKKAPSSDGRSVLVPGFMAGVESAHQKFGNLPFADIFENAIGLAENGIEWNSGLQKQFNYRKEILSRLPETKAVFTKSDGTFYKIGDTFTQPELAKTLKKVVKLGSNYMYNGDWAKKMVSVVQSEGGKLTLDDMKNYQVEWNEPLNQNYNNHELFVHGLPAVGGVNTIEALNLIEKAQFSKKPRYYEDPKVLKELSDIIKFGELFPYVKNVLNAIPNLDISSEGRLKKENATVIYEIIKQGQLFGASPETKNTPKHSDAVVVIDEKGNICAMTHSINAVSWGGTGIFIDGVSIPDPASFQQQEVAKAGAGKRLPDPTNPGIIFKDGKPILGFASIGAGLHAKTITSLLAVMDYQMTPQEAIEIPNLGFVNFAKPQNGFPRTIDSTEFKLNVIDKANELSDGGFEHNTTMPGYWIGIKRDDAGNLHGSTVRKLNKGGRAVGY</sequence>
<evidence type="ECO:0000256" key="2">
    <source>
        <dbReference type="ARBA" id="ARBA00022679"/>
    </source>
</evidence>
<proteinExistence type="inferred from homology"/>
<keyword evidence="3" id="KW-0378">Hydrolase</keyword>
<name>A0ABN0RMH7_9FLAO</name>
<dbReference type="Proteomes" id="UP000019275">
    <property type="component" value="Unassembled WGS sequence"/>
</dbReference>
<keyword evidence="6" id="KW-1185">Reference proteome</keyword>
<protein>
    <submittedName>
        <fullName evidence="5">Gamma-glutamyltransferase</fullName>
    </submittedName>
</protein>
<evidence type="ECO:0000313" key="5">
    <source>
        <dbReference type="EMBL" id="EWH13061.1"/>
    </source>
</evidence>
<evidence type="ECO:0000313" key="6">
    <source>
        <dbReference type="Proteomes" id="UP000019275"/>
    </source>
</evidence>
<dbReference type="Gene3D" id="3.60.20.40">
    <property type="match status" value="1"/>
</dbReference>
<dbReference type="Pfam" id="PF01019">
    <property type="entry name" value="G_glu_transpept"/>
    <property type="match status" value="1"/>
</dbReference>
<dbReference type="InterPro" id="IPR029055">
    <property type="entry name" value="Ntn_hydrolases_N"/>
</dbReference>
<comment type="caution">
    <text evidence="5">The sequence shown here is derived from an EMBL/GenBank/DDBJ whole genome shotgun (WGS) entry which is preliminary data.</text>
</comment>
<accession>A0ABN0RMH7</accession>
<dbReference type="SUPFAM" id="SSF56235">
    <property type="entry name" value="N-terminal nucleophile aminohydrolases (Ntn hydrolases)"/>
    <property type="match status" value="1"/>
</dbReference>
<dbReference type="PANTHER" id="PTHR43199:SF1">
    <property type="entry name" value="GLUTATHIONE HYDROLASE PROENZYME"/>
    <property type="match status" value="1"/>
</dbReference>
<keyword evidence="2" id="KW-0808">Transferase</keyword>
<dbReference type="EMBL" id="ARZX01000014">
    <property type="protein sequence ID" value="EWH13061.1"/>
    <property type="molecule type" value="Genomic_DNA"/>
</dbReference>
<comment type="similarity">
    <text evidence="1">Belongs to the gamma-glutamyltransferase family.</text>
</comment>
<evidence type="ECO:0000256" key="4">
    <source>
        <dbReference type="ARBA" id="ARBA00023145"/>
    </source>
</evidence>
<dbReference type="RefSeq" id="WP_034645823.1">
    <property type="nucleotide sequence ID" value="NZ_ARZX01000014.1"/>
</dbReference>
<dbReference type="InterPro" id="IPR051792">
    <property type="entry name" value="GGT_bact"/>
</dbReference>
<organism evidence="5 6">
    <name type="scientific">Cellulophaga geojensis KL-A</name>
    <dbReference type="NCBI Taxonomy" id="1328323"/>
    <lineage>
        <taxon>Bacteria</taxon>
        <taxon>Pseudomonadati</taxon>
        <taxon>Bacteroidota</taxon>
        <taxon>Flavobacteriia</taxon>
        <taxon>Flavobacteriales</taxon>
        <taxon>Flavobacteriaceae</taxon>
        <taxon>Cellulophaga</taxon>
    </lineage>
</organism>